<accession>A0A2G5VS20</accession>
<feature type="compositionally biased region" description="Low complexity" evidence="2">
    <location>
        <begin position="232"/>
        <end position="251"/>
    </location>
</feature>
<feature type="compositionally biased region" description="Acidic residues" evidence="2">
    <location>
        <begin position="121"/>
        <end position="150"/>
    </location>
</feature>
<feature type="region of interest" description="Disordered" evidence="2">
    <location>
        <begin position="207"/>
        <end position="272"/>
    </location>
</feature>
<evidence type="ECO:0000313" key="3">
    <source>
        <dbReference type="EMBL" id="PIC54552.1"/>
    </source>
</evidence>
<evidence type="ECO:0000256" key="2">
    <source>
        <dbReference type="SAM" id="MobiDB-lite"/>
    </source>
</evidence>
<feature type="region of interest" description="Disordered" evidence="2">
    <location>
        <begin position="114"/>
        <end position="154"/>
    </location>
</feature>
<gene>
    <name evidence="3" type="primary">Cnig_chr_I.g376</name>
    <name evidence="3" type="ORF">B9Z55_000376</name>
</gene>
<feature type="region of interest" description="Disordered" evidence="2">
    <location>
        <begin position="284"/>
        <end position="356"/>
    </location>
</feature>
<feature type="compositionally biased region" description="Polar residues" evidence="2">
    <location>
        <begin position="255"/>
        <end position="269"/>
    </location>
</feature>
<dbReference type="EMBL" id="PDUG01000001">
    <property type="protein sequence ID" value="PIC54552.1"/>
    <property type="molecule type" value="Genomic_DNA"/>
</dbReference>
<feature type="coiled-coil region" evidence="1">
    <location>
        <begin position="36"/>
        <end position="66"/>
    </location>
</feature>
<name>A0A2G5VS20_9PELO</name>
<keyword evidence="4" id="KW-1185">Reference proteome</keyword>
<feature type="compositionally biased region" description="Polar residues" evidence="2">
    <location>
        <begin position="292"/>
        <end position="310"/>
    </location>
</feature>
<dbReference type="Proteomes" id="UP000230233">
    <property type="component" value="Chromosome I"/>
</dbReference>
<sequence>MSAPGSSNMITITDEQHAEILRILGPVTPQQRELWAQVEEQEKIVLEEMMREEEKKEELYTKYRQSQGATNPAEMAAFKRFHSLPDAEKQRQLDEAQKDMGKYLMSREEFMKDLEKRMAEEAEDSEVSDEDEDVDDEEEDEDEEEEEEGDWKEAWKKMTGFEWGNLAEEVWGPVRQEPVPIMGPEEIFRRLCRPQFESWKEQKLAKSNLFAQPTPQPTRDIPDVLDFGEGPSSSEVGTSRSVSRSSDSSSDFPMTMNQFFASRPTTPLNRETPDKFDLIAEGRESMVGQPPSLFNNSKSMPANRFQTSSGPKKAFPNVKKPSKSHKFAPKRAMPTRILPPRMAKNAKISKFGVDSD</sequence>
<feature type="compositionally biased region" description="Basic residues" evidence="2">
    <location>
        <begin position="320"/>
        <end position="329"/>
    </location>
</feature>
<organism evidence="3 4">
    <name type="scientific">Caenorhabditis nigoni</name>
    <dbReference type="NCBI Taxonomy" id="1611254"/>
    <lineage>
        <taxon>Eukaryota</taxon>
        <taxon>Metazoa</taxon>
        <taxon>Ecdysozoa</taxon>
        <taxon>Nematoda</taxon>
        <taxon>Chromadorea</taxon>
        <taxon>Rhabditida</taxon>
        <taxon>Rhabditina</taxon>
        <taxon>Rhabditomorpha</taxon>
        <taxon>Rhabditoidea</taxon>
        <taxon>Rhabditidae</taxon>
        <taxon>Peloderinae</taxon>
        <taxon>Caenorhabditis</taxon>
    </lineage>
</organism>
<proteinExistence type="predicted"/>
<dbReference type="OrthoDB" id="10437571at2759"/>
<evidence type="ECO:0000313" key="4">
    <source>
        <dbReference type="Proteomes" id="UP000230233"/>
    </source>
</evidence>
<comment type="caution">
    <text evidence="3">The sequence shown here is derived from an EMBL/GenBank/DDBJ whole genome shotgun (WGS) entry which is preliminary data.</text>
</comment>
<protein>
    <submittedName>
        <fullName evidence="3">Uncharacterized protein</fullName>
    </submittedName>
</protein>
<keyword evidence="1" id="KW-0175">Coiled coil</keyword>
<reference evidence="4" key="1">
    <citation type="submission" date="2017-10" db="EMBL/GenBank/DDBJ databases">
        <title>Rapid genome shrinkage in a self-fertile nematode reveals novel sperm competition proteins.</title>
        <authorList>
            <person name="Yin D."/>
            <person name="Schwarz E.M."/>
            <person name="Thomas C.G."/>
            <person name="Felde R.L."/>
            <person name="Korf I.F."/>
            <person name="Cutter A.D."/>
            <person name="Schartner C.M."/>
            <person name="Ralston E.J."/>
            <person name="Meyer B.J."/>
            <person name="Haag E.S."/>
        </authorList>
    </citation>
    <scope>NUCLEOTIDE SEQUENCE [LARGE SCALE GENOMIC DNA]</scope>
    <source>
        <strain evidence="4">JU1422</strain>
    </source>
</reference>
<dbReference type="AlphaFoldDB" id="A0A2G5VS20"/>
<evidence type="ECO:0000256" key="1">
    <source>
        <dbReference type="SAM" id="Coils"/>
    </source>
</evidence>